<keyword evidence="3" id="KW-1185">Reference proteome</keyword>
<dbReference type="Gene3D" id="1.10.533.10">
    <property type="entry name" value="Death Domain, Fas"/>
    <property type="match status" value="1"/>
</dbReference>
<dbReference type="AlphaFoldDB" id="A0A8B8C572"/>
<accession>A0A8B8C572</accession>
<proteinExistence type="predicted"/>
<feature type="region of interest" description="Disordered" evidence="2">
    <location>
        <begin position="360"/>
        <end position="383"/>
    </location>
</feature>
<dbReference type="GeneID" id="111116144"/>
<gene>
    <name evidence="4" type="primary">LOC111116144</name>
</gene>
<dbReference type="Proteomes" id="UP000694844">
    <property type="component" value="Chromosome 9"/>
</dbReference>
<dbReference type="CDD" id="cd01670">
    <property type="entry name" value="Death"/>
    <property type="match status" value="1"/>
</dbReference>
<dbReference type="InterPro" id="IPR011029">
    <property type="entry name" value="DEATH-like_dom_sf"/>
</dbReference>
<evidence type="ECO:0000256" key="2">
    <source>
        <dbReference type="SAM" id="MobiDB-lite"/>
    </source>
</evidence>
<evidence type="ECO:0000313" key="4">
    <source>
        <dbReference type="RefSeq" id="XP_022310853.1"/>
    </source>
</evidence>
<dbReference type="RefSeq" id="XP_022310853.1">
    <property type="nucleotide sequence ID" value="XM_022455145.1"/>
</dbReference>
<reference evidence="4" key="1">
    <citation type="submission" date="2025-08" db="UniProtKB">
        <authorList>
            <consortium name="RefSeq"/>
        </authorList>
    </citation>
    <scope>IDENTIFICATION</scope>
    <source>
        <tissue evidence="4">Whole sample</tissue>
    </source>
</reference>
<sequence length="631" mass="73224">MDPEMDFLNPNRPSMKKIRRRRLMKKIRRRHLMTRIRRRHLMKKIRRRHLMTRIRRRRWMKKIRRRHLEKIQHIQEKDCEESMQKLKKRKCIQKVSNLQEQRAGLQESTKEKTDRHLLKRRSFRTPSDLVCYHGLQQSTGDPKIEDGPAYRQRLGLAPLLLETCSRTQPNLSSIHGLQQSTGDPKIEDGPAYRQRLGLAPLPLLLETSSRTQPNLSSIHGLQQSTGDPKIEDGPAYRQRLGLASLPLLLETCSRTQPNLSSIHGLQQSTGDPKIEDGPAYRQRFGLAQLLLKTSSRTQPNLSSIHGRKRSRDLRSEETLFENIRQSDCWPTGSNGGYNQETVQYQETEIGITNCRGNIKLPRLETDNTNSEQRGRKRSRDLRSEETLFENIRQSDCWPTGSNGGYNQETVQYQETEIGITNCRGNIKLPRLETDNTNPEQRDTGILMDFDNLSRKISPSDMSIFCTHLLGHTRMADTHFCRTNPSEAFFRILHKWWCRNPGIDYKKSLSDIFKEMDLAHLIDEMEEFSLDQFIYPASKIREPGIIIDNSDITKVTGKLASMYYHVVRFLGLEQNTINQIEADHPTIKKQIFECLSTLKQKNNGLTRQSLCNALYYADHCDVIAVLNAKWEA</sequence>
<keyword evidence="1" id="KW-0175">Coiled coil</keyword>
<dbReference type="KEGG" id="cvn:111116144"/>
<dbReference type="OrthoDB" id="6134890at2759"/>
<name>A0A8B8C572_CRAVI</name>
<protein>
    <submittedName>
        <fullName evidence="4">Uncharacterized protein LOC111116144</fullName>
    </submittedName>
</protein>
<evidence type="ECO:0000313" key="3">
    <source>
        <dbReference type="Proteomes" id="UP000694844"/>
    </source>
</evidence>
<dbReference type="SUPFAM" id="SSF47986">
    <property type="entry name" value="DEATH domain"/>
    <property type="match status" value="1"/>
</dbReference>
<feature type="coiled-coil region" evidence="1">
    <location>
        <begin position="88"/>
        <end position="115"/>
    </location>
</feature>
<evidence type="ECO:0000256" key="1">
    <source>
        <dbReference type="SAM" id="Coils"/>
    </source>
</evidence>
<organism evidence="3 4">
    <name type="scientific">Crassostrea virginica</name>
    <name type="common">Eastern oyster</name>
    <dbReference type="NCBI Taxonomy" id="6565"/>
    <lineage>
        <taxon>Eukaryota</taxon>
        <taxon>Metazoa</taxon>
        <taxon>Spiralia</taxon>
        <taxon>Lophotrochozoa</taxon>
        <taxon>Mollusca</taxon>
        <taxon>Bivalvia</taxon>
        <taxon>Autobranchia</taxon>
        <taxon>Pteriomorphia</taxon>
        <taxon>Ostreida</taxon>
        <taxon>Ostreoidea</taxon>
        <taxon>Ostreidae</taxon>
        <taxon>Crassostrea</taxon>
    </lineage>
</organism>